<proteinExistence type="predicted"/>
<feature type="compositionally biased region" description="Basic residues" evidence="1">
    <location>
        <begin position="72"/>
        <end position="86"/>
    </location>
</feature>
<feature type="compositionally biased region" description="Basic and acidic residues" evidence="1">
    <location>
        <begin position="43"/>
        <end position="59"/>
    </location>
</feature>
<feature type="compositionally biased region" description="Low complexity" evidence="1">
    <location>
        <begin position="163"/>
        <end position="177"/>
    </location>
</feature>
<dbReference type="EMBL" id="JBBNAG010000007">
    <property type="protein sequence ID" value="KAK9119458.1"/>
    <property type="molecule type" value="Genomic_DNA"/>
</dbReference>
<evidence type="ECO:0000313" key="3">
    <source>
        <dbReference type="Proteomes" id="UP001419268"/>
    </source>
</evidence>
<feature type="region of interest" description="Disordered" evidence="1">
    <location>
        <begin position="163"/>
        <end position="202"/>
    </location>
</feature>
<keyword evidence="3" id="KW-1185">Reference proteome</keyword>
<dbReference type="AlphaFoldDB" id="A0AAP0IPP8"/>
<sequence length="202" mass="22184">MKGVKKVEVIVTVRRMKLKMTGKVEKKREMKVIVVMKVKVEKKKGDEGESGDHQESGDKGEEEEVEVVAKRPIAKGHSKAKPPKGKKPTDDPSTQFTGRPKNQFLLKSFNNYVTTAIWNNDRVRQAVEVVTVRKALPPGVGNRVSAVKMVDEVLKHHTLIGSSATSGTTTFTATQSQPVTSKRNATAAETGHSKPKGKKSRN</sequence>
<dbReference type="Proteomes" id="UP001419268">
    <property type="component" value="Unassembled WGS sequence"/>
</dbReference>
<evidence type="ECO:0000313" key="2">
    <source>
        <dbReference type="EMBL" id="KAK9119458.1"/>
    </source>
</evidence>
<feature type="region of interest" description="Disordered" evidence="1">
    <location>
        <begin position="42"/>
        <end position="101"/>
    </location>
</feature>
<organism evidence="2 3">
    <name type="scientific">Stephania cephalantha</name>
    <dbReference type="NCBI Taxonomy" id="152367"/>
    <lineage>
        <taxon>Eukaryota</taxon>
        <taxon>Viridiplantae</taxon>
        <taxon>Streptophyta</taxon>
        <taxon>Embryophyta</taxon>
        <taxon>Tracheophyta</taxon>
        <taxon>Spermatophyta</taxon>
        <taxon>Magnoliopsida</taxon>
        <taxon>Ranunculales</taxon>
        <taxon>Menispermaceae</taxon>
        <taxon>Menispermoideae</taxon>
        <taxon>Cissampelideae</taxon>
        <taxon>Stephania</taxon>
    </lineage>
</organism>
<evidence type="ECO:0000256" key="1">
    <source>
        <dbReference type="SAM" id="MobiDB-lite"/>
    </source>
</evidence>
<reference evidence="2 3" key="1">
    <citation type="submission" date="2024-01" db="EMBL/GenBank/DDBJ databases">
        <title>Genome assemblies of Stephania.</title>
        <authorList>
            <person name="Yang L."/>
        </authorList>
    </citation>
    <scope>NUCLEOTIDE SEQUENCE [LARGE SCALE GENOMIC DNA]</scope>
    <source>
        <strain evidence="2">JXDWG</strain>
        <tissue evidence="2">Leaf</tissue>
    </source>
</reference>
<name>A0AAP0IPP8_9MAGN</name>
<accession>A0AAP0IPP8</accession>
<gene>
    <name evidence="2" type="ORF">Scep_017551</name>
</gene>
<feature type="compositionally biased region" description="Basic residues" evidence="1">
    <location>
        <begin position="193"/>
        <end position="202"/>
    </location>
</feature>
<protein>
    <submittedName>
        <fullName evidence="2">Uncharacterized protein</fullName>
    </submittedName>
</protein>
<comment type="caution">
    <text evidence="2">The sequence shown here is derived from an EMBL/GenBank/DDBJ whole genome shotgun (WGS) entry which is preliminary data.</text>
</comment>